<dbReference type="EMBL" id="RBWE01000001">
    <property type="protein sequence ID" value="RKO66394.1"/>
    <property type="molecule type" value="Genomic_DNA"/>
</dbReference>
<evidence type="ECO:0000259" key="3">
    <source>
        <dbReference type="PROSITE" id="PS50887"/>
    </source>
</evidence>
<dbReference type="FunFam" id="3.30.70.270:FF:000001">
    <property type="entry name" value="Diguanylate cyclase domain protein"/>
    <property type="match status" value="1"/>
</dbReference>
<dbReference type="AlphaFoldDB" id="A0A494X0N9"/>
<reference evidence="4 5" key="1">
    <citation type="submission" date="2018-10" db="EMBL/GenBank/DDBJ databases">
        <authorList>
            <person name="Grouzdev D.S."/>
            <person name="Krutkina M.S."/>
            <person name="Tourova T.P."/>
            <person name="Nazina T.N."/>
        </authorList>
    </citation>
    <scope>NUCLEOTIDE SEQUENCE [LARGE SCALE GENOMIC DNA]</scope>
    <source>
        <strain evidence="4 5">435</strain>
    </source>
</reference>
<comment type="caution">
    <text evidence="4">The sequence shown here is derived from an EMBL/GenBank/DDBJ whole genome shotgun (WGS) entry which is preliminary data.</text>
</comment>
<evidence type="ECO:0000256" key="1">
    <source>
        <dbReference type="SAM" id="Phobius"/>
    </source>
</evidence>
<dbReference type="PANTHER" id="PTHR45138:SF9">
    <property type="entry name" value="DIGUANYLATE CYCLASE DGCM-RELATED"/>
    <property type="match status" value="1"/>
</dbReference>
<organism evidence="4 5">
    <name type="scientific">Desulfofundulus salinus</name>
    <dbReference type="NCBI Taxonomy" id="2419843"/>
    <lineage>
        <taxon>Bacteria</taxon>
        <taxon>Bacillati</taxon>
        <taxon>Bacillota</taxon>
        <taxon>Clostridia</taxon>
        <taxon>Eubacteriales</taxon>
        <taxon>Peptococcaceae</taxon>
        <taxon>Desulfofundulus</taxon>
    </lineage>
</organism>
<feature type="transmembrane region" description="Helical" evidence="1">
    <location>
        <begin position="31"/>
        <end position="47"/>
    </location>
</feature>
<dbReference type="NCBIfam" id="TIGR00254">
    <property type="entry name" value="GGDEF"/>
    <property type="match status" value="1"/>
</dbReference>
<name>A0A494X0N9_9FIRM</name>
<dbReference type="Gene3D" id="3.30.70.270">
    <property type="match status" value="1"/>
</dbReference>
<dbReference type="InterPro" id="IPR029787">
    <property type="entry name" value="Nucleotide_cyclase"/>
</dbReference>
<keyword evidence="1" id="KW-0812">Transmembrane</keyword>
<keyword evidence="1" id="KW-1133">Transmembrane helix</keyword>
<dbReference type="Proteomes" id="UP000271256">
    <property type="component" value="Unassembled WGS sequence"/>
</dbReference>
<dbReference type="SMART" id="SM00267">
    <property type="entry name" value="GGDEF"/>
    <property type="match status" value="1"/>
</dbReference>
<gene>
    <name evidence="4" type="ORF">D7024_05175</name>
</gene>
<feature type="domain" description="GGDEF" evidence="3">
    <location>
        <begin position="122"/>
        <end position="253"/>
    </location>
</feature>
<dbReference type="RefSeq" id="WP_121450830.1">
    <property type="nucleotide sequence ID" value="NZ_RBWE01000001.1"/>
</dbReference>
<dbReference type="InterPro" id="IPR043128">
    <property type="entry name" value="Rev_trsase/Diguanyl_cyclase"/>
</dbReference>
<keyword evidence="2" id="KW-0732">Signal</keyword>
<dbReference type="GO" id="GO:0052621">
    <property type="term" value="F:diguanylate cyclase activity"/>
    <property type="evidence" value="ECO:0007669"/>
    <property type="project" value="TreeGrafter"/>
</dbReference>
<dbReference type="InterPro" id="IPR050469">
    <property type="entry name" value="Diguanylate_Cyclase"/>
</dbReference>
<sequence>MSLEVCSLINFSSALAASALAAAGRPSLAVLFLVVLALANGGFYLFLKKDPVRIREIASLAEEAETMKRRLVEMESAQWTRAARVAGQTAPLVFSSASDKLTGAATRRRFEVCLNSMMASTRPFSVLFLDIDYSKKVNDTYGHRAGDDVLRGFARTVSRCLRPEDLLARYGGEEFVVLCRSDPAGAGKVAERIREAVAARPFETCAGPVAVTCSVGVAGRTQQDSMETLLERADRALYAAKNSGRNKVVIAGEN</sequence>
<evidence type="ECO:0000256" key="2">
    <source>
        <dbReference type="SAM" id="SignalP"/>
    </source>
</evidence>
<dbReference type="SUPFAM" id="SSF55073">
    <property type="entry name" value="Nucleotide cyclase"/>
    <property type="match status" value="1"/>
</dbReference>
<dbReference type="OrthoDB" id="9783388at2"/>
<proteinExistence type="predicted"/>
<protein>
    <submittedName>
        <fullName evidence="4">GGDEF domain-containing protein</fullName>
    </submittedName>
</protein>
<keyword evidence="1" id="KW-0472">Membrane</keyword>
<dbReference type="CDD" id="cd01949">
    <property type="entry name" value="GGDEF"/>
    <property type="match status" value="1"/>
</dbReference>
<dbReference type="PROSITE" id="PS50887">
    <property type="entry name" value="GGDEF"/>
    <property type="match status" value="1"/>
</dbReference>
<evidence type="ECO:0000313" key="5">
    <source>
        <dbReference type="Proteomes" id="UP000271256"/>
    </source>
</evidence>
<keyword evidence="5" id="KW-1185">Reference proteome</keyword>
<evidence type="ECO:0000313" key="4">
    <source>
        <dbReference type="EMBL" id="RKO66394.1"/>
    </source>
</evidence>
<feature type="signal peptide" evidence="2">
    <location>
        <begin position="1"/>
        <end position="16"/>
    </location>
</feature>
<dbReference type="Pfam" id="PF00990">
    <property type="entry name" value="GGDEF"/>
    <property type="match status" value="1"/>
</dbReference>
<accession>A0A494X0N9</accession>
<dbReference type="InterPro" id="IPR000160">
    <property type="entry name" value="GGDEF_dom"/>
</dbReference>
<feature type="chain" id="PRO_5039014534" evidence="2">
    <location>
        <begin position="17"/>
        <end position="254"/>
    </location>
</feature>
<dbReference type="PANTHER" id="PTHR45138">
    <property type="entry name" value="REGULATORY COMPONENTS OF SENSORY TRANSDUCTION SYSTEM"/>
    <property type="match status" value="1"/>
</dbReference>